<evidence type="ECO:0000313" key="4">
    <source>
        <dbReference type="EMBL" id="JAC00950.1"/>
    </source>
</evidence>
<dbReference type="Pfam" id="PF01585">
    <property type="entry name" value="G-patch"/>
    <property type="match status" value="1"/>
</dbReference>
<organism evidence="4">
    <name type="scientific">Ceratitis capitata</name>
    <name type="common">Mediterranean fruit fly</name>
    <name type="synonym">Tephritis capitata</name>
    <dbReference type="NCBI Taxonomy" id="7213"/>
    <lineage>
        <taxon>Eukaryota</taxon>
        <taxon>Metazoa</taxon>
        <taxon>Ecdysozoa</taxon>
        <taxon>Arthropoda</taxon>
        <taxon>Hexapoda</taxon>
        <taxon>Insecta</taxon>
        <taxon>Pterygota</taxon>
        <taxon>Neoptera</taxon>
        <taxon>Endopterygota</taxon>
        <taxon>Diptera</taxon>
        <taxon>Brachycera</taxon>
        <taxon>Muscomorpha</taxon>
        <taxon>Tephritoidea</taxon>
        <taxon>Tephritidae</taxon>
        <taxon>Ceratitis</taxon>
        <taxon>Ceratitis</taxon>
    </lineage>
</organism>
<dbReference type="GO" id="GO:0003676">
    <property type="term" value="F:nucleic acid binding"/>
    <property type="evidence" value="ECO:0007669"/>
    <property type="project" value="InterPro"/>
</dbReference>
<accession>W8CAN0</accession>
<dbReference type="PROSITE" id="PS50174">
    <property type="entry name" value="G_PATCH"/>
    <property type="match status" value="1"/>
</dbReference>
<feature type="region of interest" description="Disordered" evidence="2">
    <location>
        <begin position="190"/>
        <end position="219"/>
    </location>
</feature>
<evidence type="ECO:0000259" key="3">
    <source>
        <dbReference type="PROSITE" id="PS50174"/>
    </source>
</evidence>
<name>W8CAN0_CERCA</name>
<feature type="compositionally biased region" description="Basic and acidic residues" evidence="2">
    <location>
        <begin position="322"/>
        <end position="335"/>
    </location>
</feature>
<dbReference type="InterPro" id="IPR050656">
    <property type="entry name" value="PINX1"/>
</dbReference>
<dbReference type="AlphaFoldDB" id="W8CAN0"/>
<protein>
    <recommendedName>
        <fullName evidence="1">G patch domain-containing protein 4</fullName>
    </recommendedName>
</protein>
<proteinExistence type="evidence at transcript level"/>
<evidence type="ECO:0000256" key="1">
    <source>
        <dbReference type="ARBA" id="ARBA00040365"/>
    </source>
</evidence>
<evidence type="ECO:0000256" key="2">
    <source>
        <dbReference type="SAM" id="MobiDB-lite"/>
    </source>
</evidence>
<dbReference type="GO" id="GO:0005730">
    <property type="term" value="C:nucleolus"/>
    <property type="evidence" value="ECO:0007669"/>
    <property type="project" value="TreeGrafter"/>
</dbReference>
<gene>
    <name evidence="4" type="primary">GPTC4</name>
</gene>
<feature type="compositionally biased region" description="Basic and acidic residues" evidence="2">
    <location>
        <begin position="190"/>
        <end position="200"/>
    </location>
</feature>
<sequence>MDFARKILNKYGWKEGDGLGKNNDGIAKPLRASMKFDNAGLGSDQAASDFNNHWWERVFNEAAGNVDVKANENGVSVELKNKDDGVEISTKGYSLKKLKKAKKERSTNDNRYDNFLQSATLTKSGDEIENPHKIAVADISVTQYKTLTDEELFRACGGRTAHKGARHGLKLSGKLSRIEQQERELLAKMEAQRKKSDNKSNESGSDNNKKKHKDTIHKVESEDRVDYHCFSESITKLSKKKKNKVFDPVEEESNIGENHKLKKSKRKLSDVKSQVPLDLNPIDNRKKKRTETNSIPEEESRKKSKKNKNKHMQISDSSEENAMEHGSELSEEKGNNLKTKKNKNKRKQDESNINLMANADTAEELRTATTEMKKTKIIDKDAEKKTKTKKLKNK</sequence>
<feature type="compositionally biased region" description="Basic residues" evidence="2">
    <location>
        <begin position="302"/>
        <end position="311"/>
    </location>
</feature>
<feature type="non-terminal residue" evidence="4">
    <location>
        <position position="394"/>
    </location>
</feature>
<reference evidence="4" key="2">
    <citation type="journal article" date="2014" name="BMC Genomics">
        <title>A genomic perspective to assessing quality of mass-reared SIT flies used in Mediterranean fruit fly (Ceratitis capitata) eradication in California.</title>
        <authorList>
            <person name="Calla B."/>
            <person name="Hall B."/>
            <person name="Hou S."/>
            <person name="Geib S.M."/>
        </authorList>
    </citation>
    <scope>NUCLEOTIDE SEQUENCE</scope>
</reference>
<reference evidence="4" key="1">
    <citation type="submission" date="2013-07" db="EMBL/GenBank/DDBJ databases">
        <authorList>
            <person name="Geib S."/>
        </authorList>
    </citation>
    <scope>NUCLEOTIDE SEQUENCE</scope>
</reference>
<dbReference type="OrthoDB" id="10019757at2759"/>
<feature type="region of interest" description="Disordered" evidence="2">
    <location>
        <begin position="240"/>
        <end position="361"/>
    </location>
</feature>
<dbReference type="InterPro" id="IPR000467">
    <property type="entry name" value="G_patch_dom"/>
</dbReference>
<feature type="domain" description="G-patch" evidence="3">
    <location>
        <begin position="1"/>
        <end position="46"/>
    </location>
</feature>
<dbReference type="PANTHER" id="PTHR23149">
    <property type="entry name" value="G PATCH DOMAIN CONTAINING PROTEIN"/>
    <property type="match status" value="1"/>
</dbReference>
<dbReference type="PANTHER" id="PTHR23149:SF9">
    <property type="entry name" value="G PATCH DOMAIN-CONTAINING PROTEIN 4"/>
    <property type="match status" value="1"/>
</dbReference>
<dbReference type="SMART" id="SM00443">
    <property type="entry name" value="G_patch"/>
    <property type="match status" value="1"/>
</dbReference>
<dbReference type="EMBL" id="GAMC01005606">
    <property type="protein sequence ID" value="JAC00950.1"/>
    <property type="molecule type" value="mRNA"/>
</dbReference>